<evidence type="ECO:0000256" key="4">
    <source>
        <dbReference type="ARBA" id="ARBA00022989"/>
    </source>
</evidence>
<comment type="caution">
    <text evidence="7">The sequence shown here is derived from an EMBL/GenBank/DDBJ whole genome shotgun (WGS) entry which is preliminary data.</text>
</comment>
<keyword evidence="3 6" id="KW-0812">Transmembrane</keyword>
<evidence type="ECO:0000256" key="1">
    <source>
        <dbReference type="ARBA" id="ARBA00004141"/>
    </source>
</evidence>
<gene>
    <name evidence="7" type="ORF">Q9L58_008653</name>
</gene>
<feature type="transmembrane region" description="Helical" evidence="6">
    <location>
        <begin position="88"/>
        <end position="108"/>
    </location>
</feature>
<dbReference type="Proteomes" id="UP001447188">
    <property type="component" value="Unassembled WGS sequence"/>
</dbReference>
<evidence type="ECO:0000256" key="3">
    <source>
        <dbReference type="ARBA" id="ARBA00022692"/>
    </source>
</evidence>
<evidence type="ECO:0000313" key="8">
    <source>
        <dbReference type="Proteomes" id="UP001447188"/>
    </source>
</evidence>
<evidence type="ECO:0000256" key="5">
    <source>
        <dbReference type="ARBA" id="ARBA00023136"/>
    </source>
</evidence>
<organism evidence="7 8">
    <name type="scientific">Discina gigas</name>
    <dbReference type="NCBI Taxonomy" id="1032678"/>
    <lineage>
        <taxon>Eukaryota</taxon>
        <taxon>Fungi</taxon>
        <taxon>Dikarya</taxon>
        <taxon>Ascomycota</taxon>
        <taxon>Pezizomycotina</taxon>
        <taxon>Pezizomycetes</taxon>
        <taxon>Pezizales</taxon>
        <taxon>Discinaceae</taxon>
        <taxon>Discina</taxon>
    </lineage>
</organism>
<dbReference type="PANTHER" id="PTHR43791">
    <property type="entry name" value="PERMEASE-RELATED"/>
    <property type="match status" value="1"/>
</dbReference>
<keyword evidence="4 6" id="KW-1133">Transmembrane helix</keyword>
<evidence type="ECO:0000313" key="7">
    <source>
        <dbReference type="EMBL" id="KAL0632469.1"/>
    </source>
</evidence>
<dbReference type="InterPro" id="IPR036259">
    <property type="entry name" value="MFS_trans_sf"/>
</dbReference>
<sequence>MDRKPRTGYAILVSVKSPNLRYMAVFFAATGAFPLGPAFLSWGLNNAAGPSIRAVTGGFIVSVGTAGAILATWTYIPSDSPDYTRGHSINLGAQITALGLTICAILYIRWENNFRDKGGRDYRLEGLNEEEAKDLGYKHPEFRYIE</sequence>
<keyword evidence="5 6" id="KW-0472">Membrane</keyword>
<reference evidence="7 8" key="1">
    <citation type="submission" date="2024-02" db="EMBL/GenBank/DDBJ databases">
        <title>Discinaceae phylogenomics.</title>
        <authorList>
            <person name="Dirks A.C."/>
            <person name="James T.Y."/>
        </authorList>
    </citation>
    <scope>NUCLEOTIDE SEQUENCE [LARGE SCALE GENOMIC DNA]</scope>
    <source>
        <strain evidence="7 8">ACD0624</strain>
    </source>
</reference>
<accession>A0ABR3G951</accession>
<feature type="transmembrane region" description="Helical" evidence="6">
    <location>
        <begin position="20"/>
        <end position="42"/>
    </location>
</feature>
<name>A0ABR3G951_9PEZI</name>
<feature type="transmembrane region" description="Helical" evidence="6">
    <location>
        <begin position="54"/>
        <end position="76"/>
    </location>
</feature>
<evidence type="ECO:0000256" key="2">
    <source>
        <dbReference type="ARBA" id="ARBA00022448"/>
    </source>
</evidence>
<proteinExistence type="predicted"/>
<dbReference type="SUPFAM" id="SSF103473">
    <property type="entry name" value="MFS general substrate transporter"/>
    <property type="match status" value="1"/>
</dbReference>
<keyword evidence="8" id="KW-1185">Reference proteome</keyword>
<evidence type="ECO:0000256" key="6">
    <source>
        <dbReference type="SAM" id="Phobius"/>
    </source>
</evidence>
<keyword evidence="2" id="KW-0813">Transport</keyword>
<dbReference type="PANTHER" id="PTHR43791:SF53">
    <property type="entry name" value="MAJOR FACILITATOR SUPERFAMILY (MFS) PROFILE DOMAIN-CONTAINING PROTEIN"/>
    <property type="match status" value="1"/>
</dbReference>
<comment type="subcellular location">
    <subcellularLocation>
        <location evidence="1">Membrane</location>
        <topology evidence="1">Multi-pass membrane protein</topology>
    </subcellularLocation>
</comment>
<dbReference type="EMBL" id="JBBBZM010000167">
    <property type="protein sequence ID" value="KAL0632469.1"/>
    <property type="molecule type" value="Genomic_DNA"/>
</dbReference>
<protein>
    <submittedName>
        <fullName evidence="7">Uncharacterized protein</fullName>
    </submittedName>
</protein>